<evidence type="ECO:0000313" key="5">
    <source>
        <dbReference type="Proteomes" id="UP001431209"/>
    </source>
</evidence>
<organism evidence="4 5">
    <name type="scientific">Acrasis kona</name>
    <dbReference type="NCBI Taxonomy" id="1008807"/>
    <lineage>
        <taxon>Eukaryota</taxon>
        <taxon>Discoba</taxon>
        <taxon>Heterolobosea</taxon>
        <taxon>Tetramitia</taxon>
        <taxon>Eutetramitia</taxon>
        <taxon>Acrasidae</taxon>
        <taxon>Acrasis</taxon>
    </lineage>
</organism>
<dbReference type="GO" id="GO:0016279">
    <property type="term" value="F:protein-lysine N-methyltransferase activity"/>
    <property type="evidence" value="ECO:0007669"/>
    <property type="project" value="TreeGrafter"/>
</dbReference>
<dbReference type="PANTHER" id="PTHR13271:SF155">
    <property type="entry name" value="SET DOMAIN-CONTAINING PROTEIN"/>
    <property type="match status" value="1"/>
</dbReference>
<dbReference type="InterPro" id="IPR046341">
    <property type="entry name" value="SET_dom_sf"/>
</dbReference>
<dbReference type="InterPro" id="IPR036464">
    <property type="entry name" value="Rubisco_LSMT_subst-bd_sf"/>
</dbReference>
<comment type="caution">
    <text evidence="4">The sequence shown here is derived from an EMBL/GenBank/DDBJ whole genome shotgun (WGS) entry which is preliminary data.</text>
</comment>
<dbReference type="GO" id="GO:0032259">
    <property type="term" value="P:methylation"/>
    <property type="evidence" value="ECO:0007669"/>
    <property type="project" value="UniProtKB-KW"/>
</dbReference>
<dbReference type="PANTHER" id="PTHR13271">
    <property type="entry name" value="UNCHARACTERIZED PUTATIVE METHYLTRANSFERASE"/>
    <property type="match status" value="1"/>
</dbReference>
<evidence type="ECO:0000256" key="2">
    <source>
        <dbReference type="ARBA" id="ARBA00022679"/>
    </source>
</evidence>
<keyword evidence="2" id="KW-0808">Transferase</keyword>
<accession>A0AAW2YS47</accession>
<keyword evidence="5" id="KW-1185">Reference proteome</keyword>
<dbReference type="Gene3D" id="3.90.1420.10">
    <property type="entry name" value="Rubisco LSMT, substrate-binding domain"/>
    <property type="match status" value="1"/>
</dbReference>
<sequence length="305" mass="35444">MIICTRTALESHIVYQQLKEAEVDDESLVTLFAMKEFCDPNSKWRGYFEAMPTSFETHPLFMSDNALDMLQGTLLFDEINNTKQSLKEFSSLMFPFIEQHFTQFFKGVLTIQNLTYIRCVMDTRAFQIDELGFCLLPMIDMCNTNPYPQLETRGYYRAESDSVQLNNMYQTCAGEQLYICYGPYSSRLPDSCVELRSELLEKFDLSLEHYFCRGKIIPSKMVAALRICLFPEDVISKKKFDPFVSHRFDVDVVDTLRNTLLMLLEQLPNVESDDASQDVQMALKYRQCQRFILEESLSAVNSMKI</sequence>
<reference evidence="4 5" key="1">
    <citation type="submission" date="2024-03" db="EMBL/GenBank/DDBJ databases">
        <title>The Acrasis kona genome and developmental transcriptomes reveal deep origins of eukaryotic multicellular pathways.</title>
        <authorList>
            <person name="Sheikh S."/>
            <person name="Fu C.-J."/>
            <person name="Brown M.W."/>
            <person name="Baldauf S.L."/>
        </authorList>
    </citation>
    <scope>NUCLEOTIDE SEQUENCE [LARGE SCALE GENOMIC DNA]</scope>
    <source>
        <strain evidence="4 5">ATCC MYA-3509</strain>
    </source>
</reference>
<gene>
    <name evidence="4" type="ORF">AKO1_000722</name>
</gene>
<dbReference type="Gene3D" id="3.90.1410.10">
    <property type="entry name" value="set domain protein methyltransferase, domain 1"/>
    <property type="match status" value="1"/>
</dbReference>
<dbReference type="EMBL" id="JAOPGA020000601">
    <property type="protein sequence ID" value="KAL0479773.1"/>
    <property type="molecule type" value="Genomic_DNA"/>
</dbReference>
<evidence type="ECO:0000256" key="1">
    <source>
        <dbReference type="ARBA" id="ARBA00022603"/>
    </source>
</evidence>
<keyword evidence="1" id="KW-0489">Methyltransferase</keyword>
<evidence type="ECO:0000313" key="4">
    <source>
        <dbReference type="EMBL" id="KAL0479773.1"/>
    </source>
</evidence>
<dbReference type="CDD" id="cd10527">
    <property type="entry name" value="SET_LSMT"/>
    <property type="match status" value="1"/>
</dbReference>
<evidence type="ECO:0000256" key="3">
    <source>
        <dbReference type="ARBA" id="ARBA00022691"/>
    </source>
</evidence>
<dbReference type="AlphaFoldDB" id="A0AAW2YS47"/>
<name>A0AAW2YS47_9EUKA</name>
<protein>
    <submittedName>
        <fullName evidence="4">SETD3</fullName>
    </submittedName>
</protein>
<proteinExistence type="predicted"/>
<dbReference type="InterPro" id="IPR050600">
    <property type="entry name" value="SETD3_SETD6_MTase"/>
</dbReference>
<keyword evidence="3" id="KW-0949">S-adenosyl-L-methionine</keyword>
<dbReference type="Proteomes" id="UP001431209">
    <property type="component" value="Unassembled WGS sequence"/>
</dbReference>
<dbReference type="SUPFAM" id="SSF82199">
    <property type="entry name" value="SET domain"/>
    <property type="match status" value="1"/>
</dbReference>